<sequence>MTIELMTIGDSFAEGRGGDTLPDGTFRGWVPQLAERLDLREVSNLGAFGATTQDVVDRQLAQALSCDAPLYGVTVGGNDLVARDFDPEVFRGNLRHTLTSLTLRGARVFTINWPDIPGKVPGLSDGKRRALRLRFADANDFMNKLAAELGVLCYDMVDTALTRDPAMWAPDGMHPSPAGHQVIAAEFAALLEGRQ</sequence>
<dbReference type="SUPFAM" id="SSF52266">
    <property type="entry name" value="SGNH hydrolase"/>
    <property type="match status" value="1"/>
</dbReference>
<reference evidence="2 3" key="1">
    <citation type="journal article" date="2019" name="Int. J. Syst. Evol. Microbiol.">
        <title>The Global Catalogue of Microorganisms (GCM) 10K type strain sequencing project: providing services to taxonomists for standard genome sequencing and annotation.</title>
        <authorList>
            <consortium name="The Broad Institute Genomics Platform"/>
            <consortium name="The Broad Institute Genome Sequencing Center for Infectious Disease"/>
            <person name="Wu L."/>
            <person name="Ma J."/>
        </authorList>
    </citation>
    <scope>NUCLEOTIDE SEQUENCE [LARGE SCALE GENOMIC DNA]</scope>
    <source>
        <strain evidence="2 3">JCM 3325</strain>
    </source>
</reference>
<name>A0ABN3IE76_9ACTN</name>
<dbReference type="Proteomes" id="UP001501231">
    <property type="component" value="Unassembled WGS sequence"/>
</dbReference>
<dbReference type="InterPro" id="IPR013830">
    <property type="entry name" value="SGNH_hydro"/>
</dbReference>
<evidence type="ECO:0000313" key="2">
    <source>
        <dbReference type="EMBL" id="GAA2402376.1"/>
    </source>
</evidence>
<comment type="caution">
    <text evidence="2">The sequence shown here is derived from an EMBL/GenBank/DDBJ whole genome shotgun (WGS) entry which is preliminary data.</text>
</comment>
<dbReference type="Pfam" id="PF13472">
    <property type="entry name" value="Lipase_GDSL_2"/>
    <property type="match status" value="1"/>
</dbReference>
<feature type="domain" description="SGNH hydrolase-type esterase" evidence="1">
    <location>
        <begin position="8"/>
        <end position="182"/>
    </location>
</feature>
<dbReference type="InterPro" id="IPR053140">
    <property type="entry name" value="GDSL_Rv0518-like"/>
</dbReference>
<keyword evidence="3" id="KW-1185">Reference proteome</keyword>
<dbReference type="InterPro" id="IPR036514">
    <property type="entry name" value="SGNH_hydro_sf"/>
</dbReference>
<dbReference type="PANTHER" id="PTHR43784">
    <property type="entry name" value="GDSL-LIKE LIPASE/ACYLHYDROLASE, PUTATIVE (AFU_ORTHOLOGUE AFUA_2G00820)-RELATED"/>
    <property type="match status" value="1"/>
</dbReference>
<gene>
    <name evidence="2" type="ORF">GCM10010191_07300</name>
</gene>
<accession>A0ABN3IE76</accession>
<dbReference type="PANTHER" id="PTHR43784:SF2">
    <property type="entry name" value="GDSL-LIKE LIPASE_ACYLHYDROLASE, PUTATIVE (AFU_ORTHOLOGUE AFUA_2G00820)-RELATED"/>
    <property type="match status" value="1"/>
</dbReference>
<dbReference type="EMBL" id="BAAARW010000002">
    <property type="protein sequence ID" value="GAA2402376.1"/>
    <property type="molecule type" value="Genomic_DNA"/>
</dbReference>
<protein>
    <recommendedName>
        <fullName evidence="1">SGNH hydrolase-type esterase domain-containing protein</fullName>
    </recommendedName>
</protein>
<dbReference type="Gene3D" id="3.40.50.1110">
    <property type="entry name" value="SGNH hydrolase"/>
    <property type="match status" value="1"/>
</dbReference>
<organism evidence="2 3">
    <name type="scientific">Actinomadura vinacea</name>
    <dbReference type="NCBI Taxonomy" id="115336"/>
    <lineage>
        <taxon>Bacteria</taxon>
        <taxon>Bacillati</taxon>
        <taxon>Actinomycetota</taxon>
        <taxon>Actinomycetes</taxon>
        <taxon>Streptosporangiales</taxon>
        <taxon>Thermomonosporaceae</taxon>
        <taxon>Actinomadura</taxon>
    </lineage>
</organism>
<evidence type="ECO:0000259" key="1">
    <source>
        <dbReference type="Pfam" id="PF13472"/>
    </source>
</evidence>
<evidence type="ECO:0000313" key="3">
    <source>
        <dbReference type="Proteomes" id="UP001501231"/>
    </source>
</evidence>
<proteinExistence type="predicted"/>
<dbReference type="CDD" id="cd01832">
    <property type="entry name" value="SGNH_hydrolase_like_1"/>
    <property type="match status" value="1"/>
</dbReference>